<organism evidence="2 3">
    <name type="scientific">Rohdeia mirabilis</name>
    <dbReference type="NCBI Taxonomy" id="2528008"/>
    <lineage>
        <taxon>Bacteria</taxon>
        <taxon>Pseudomonadati</taxon>
        <taxon>Planctomycetota</taxon>
        <taxon>Planctomycetia</taxon>
        <taxon>Planctomycetia incertae sedis</taxon>
        <taxon>Rohdeia</taxon>
    </lineage>
</organism>
<name>A0A518CYS2_9BACT</name>
<evidence type="ECO:0000313" key="3">
    <source>
        <dbReference type="Proteomes" id="UP000319342"/>
    </source>
</evidence>
<feature type="compositionally biased region" description="Gly residues" evidence="1">
    <location>
        <begin position="17"/>
        <end position="30"/>
    </location>
</feature>
<gene>
    <name evidence="2" type="ORF">Pla163_14730</name>
</gene>
<feature type="region of interest" description="Disordered" evidence="1">
    <location>
        <begin position="1"/>
        <end position="39"/>
    </location>
</feature>
<dbReference type="Proteomes" id="UP000319342">
    <property type="component" value="Chromosome"/>
</dbReference>
<accession>A0A518CYS2</accession>
<keyword evidence="3" id="KW-1185">Reference proteome</keyword>
<dbReference type="EMBL" id="CP036290">
    <property type="protein sequence ID" value="QDU84366.1"/>
    <property type="molecule type" value="Genomic_DNA"/>
</dbReference>
<protein>
    <submittedName>
        <fullName evidence="2">Uncharacterized protein</fullName>
    </submittedName>
</protein>
<proteinExistence type="predicted"/>
<evidence type="ECO:0000313" key="2">
    <source>
        <dbReference type="EMBL" id="QDU84366.1"/>
    </source>
</evidence>
<dbReference type="AlphaFoldDB" id="A0A518CYS2"/>
<sequence length="116" mass="12215">MAATQQRSALEQLAQRLGGGSGGVGRGPGTGPLTFGREAPDRADAFAPQRLSPAQLRDLEHSEVIGVGSTAPTFEPQGQAADGTEFGRGGEQSTERRRLAPAHRRTVERFFGSGQE</sequence>
<dbReference type="RefSeq" id="WP_145185755.1">
    <property type="nucleotide sequence ID" value="NZ_CP036290.1"/>
</dbReference>
<reference evidence="2 3" key="1">
    <citation type="submission" date="2019-02" db="EMBL/GenBank/DDBJ databases">
        <title>Deep-cultivation of Planctomycetes and their phenomic and genomic characterization uncovers novel biology.</title>
        <authorList>
            <person name="Wiegand S."/>
            <person name="Jogler M."/>
            <person name="Boedeker C."/>
            <person name="Pinto D."/>
            <person name="Vollmers J."/>
            <person name="Rivas-Marin E."/>
            <person name="Kohn T."/>
            <person name="Peeters S.H."/>
            <person name="Heuer A."/>
            <person name="Rast P."/>
            <person name="Oberbeckmann S."/>
            <person name="Bunk B."/>
            <person name="Jeske O."/>
            <person name="Meyerdierks A."/>
            <person name="Storesund J.E."/>
            <person name="Kallscheuer N."/>
            <person name="Luecker S."/>
            <person name="Lage O.M."/>
            <person name="Pohl T."/>
            <person name="Merkel B.J."/>
            <person name="Hornburger P."/>
            <person name="Mueller R.-W."/>
            <person name="Bruemmer F."/>
            <person name="Labrenz M."/>
            <person name="Spormann A.M."/>
            <person name="Op den Camp H."/>
            <person name="Overmann J."/>
            <person name="Amann R."/>
            <person name="Jetten M.S.M."/>
            <person name="Mascher T."/>
            <person name="Medema M.H."/>
            <person name="Devos D.P."/>
            <person name="Kaster A.-K."/>
            <person name="Ovreas L."/>
            <person name="Rohde M."/>
            <person name="Galperin M.Y."/>
            <person name="Jogler C."/>
        </authorList>
    </citation>
    <scope>NUCLEOTIDE SEQUENCE [LARGE SCALE GENOMIC DNA]</scope>
    <source>
        <strain evidence="2 3">Pla163</strain>
    </source>
</reference>
<evidence type="ECO:0000256" key="1">
    <source>
        <dbReference type="SAM" id="MobiDB-lite"/>
    </source>
</evidence>
<feature type="region of interest" description="Disordered" evidence="1">
    <location>
        <begin position="69"/>
        <end position="116"/>
    </location>
</feature>